<accession>A0ABD3FAH4</accession>
<proteinExistence type="predicted"/>
<reference evidence="1 2" key="1">
    <citation type="submission" date="2024-09" db="EMBL/GenBank/DDBJ databases">
        <title>Genome sequencing and assembly of Phytophthora oleae, isolate VK10A, causative agent of rot of olive drupes.</title>
        <authorList>
            <person name="Conti Taguali S."/>
            <person name="Riolo M."/>
            <person name="La Spada F."/>
            <person name="Cacciola S.O."/>
            <person name="Dionisio G."/>
        </authorList>
    </citation>
    <scope>NUCLEOTIDE SEQUENCE [LARGE SCALE GENOMIC DNA]</scope>
    <source>
        <strain evidence="1 2">VK10A</strain>
    </source>
</reference>
<organism evidence="1 2">
    <name type="scientific">Phytophthora oleae</name>
    <dbReference type="NCBI Taxonomy" id="2107226"/>
    <lineage>
        <taxon>Eukaryota</taxon>
        <taxon>Sar</taxon>
        <taxon>Stramenopiles</taxon>
        <taxon>Oomycota</taxon>
        <taxon>Peronosporomycetes</taxon>
        <taxon>Peronosporales</taxon>
        <taxon>Peronosporaceae</taxon>
        <taxon>Phytophthora</taxon>
    </lineage>
</organism>
<name>A0ABD3FAH4_9STRA</name>
<dbReference type="EMBL" id="JBIMZQ010000026">
    <property type="protein sequence ID" value="KAL3663733.1"/>
    <property type="molecule type" value="Genomic_DNA"/>
</dbReference>
<sequence>MSIEAITIDVVFNSSVSYGWGIEDVACSFNKVCGFSNDSDAESFSANVSSVPDYLWSYFSTSFCGNTSCVFYDFSNTFNLQKEIGIIPLVDNCTSISYDVNYGGWYPVECEKTPNQAVIYGIGSYISGDTFSVGGYDGESLEMYLGPYFENPRRHVLFSFTLLSWDTSPVHKDFDAQCDVSGEDGGDCRGMWYQLSQTKHYLFSGEDVLPVDYIMEGDFHSSSPLVQLNSPFFLIDDTTTQLEFSNPDNFMQTH</sequence>
<evidence type="ECO:0000313" key="1">
    <source>
        <dbReference type="EMBL" id="KAL3663733.1"/>
    </source>
</evidence>
<gene>
    <name evidence="1" type="ORF">V7S43_011148</name>
</gene>
<dbReference type="Proteomes" id="UP001632037">
    <property type="component" value="Unassembled WGS sequence"/>
</dbReference>
<keyword evidence="2" id="KW-1185">Reference proteome</keyword>
<evidence type="ECO:0000313" key="2">
    <source>
        <dbReference type="Proteomes" id="UP001632037"/>
    </source>
</evidence>
<comment type="caution">
    <text evidence="1">The sequence shown here is derived from an EMBL/GenBank/DDBJ whole genome shotgun (WGS) entry which is preliminary data.</text>
</comment>
<evidence type="ECO:0008006" key="3">
    <source>
        <dbReference type="Google" id="ProtNLM"/>
    </source>
</evidence>
<dbReference type="AlphaFoldDB" id="A0ABD3FAH4"/>
<protein>
    <recommendedName>
        <fullName evidence="3">Peptidase A1 domain-containing protein</fullName>
    </recommendedName>
</protein>